<keyword evidence="7" id="KW-1185">Reference proteome</keyword>
<evidence type="ECO:0000259" key="5">
    <source>
        <dbReference type="PROSITE" id="PS50887"/>
    </source>
</evidence>
<dbReference type="InterPro" id="IPR029787">
    <property type="entry name" value="Nucleotide_cyclase"/>
</dbReference>
<dbReference type="SMART" id="SM00304">
    <property type="entry name" value="HAMP"/>
    <property type="match status" value="1"/>
</dbReference>
<reference evidence="6 7" key="1">
    <citation type="submission" date="2019-10" db="EMBL/GenBank/DDBJ databases">
        <title>Two novel species isolated from a subtropical stream in China.</title>
        <authorList>
            <person name="Lu H."/>
        </authorList>
    </citation>
    <scope>NUCLEOTIDE SEQUENCE [LARGE SCALE GENOMIC DNA]</scope>
    <source>
        <strain evidence="6 7">FT29W</strain>
    </source>
</reference>
<dbReference type="Gene3D" id="6.10.340.10">
    <property type="match status" value="1"/>
</dbReference>
<dbReference type="GO" id="GO:0052621">
    <property type="term" value="F:diguanylate cyclase activity"/>
    <property type="evidence" value="ECO:0007669"/>
    <property type="project" value="UniProtKB-EC"/>
</dbReference>
<dbReference type="SUPFAM" id="SSF158472">
    <property type="entry name" value="HAMP domain-like"/>
    <property type="match status" value="1"/>
</dbReference>
<evidence type="ECO:0000313" key="6">
    <source>
        <dbReference type="EMBL" id="MQA42059.1"/>
    </source>
</evidence>
<dbReference type="Pfam" id="PF00672">
    <property type="entry name" value="HAMP"/>
    <property type="match status" value="1"/>
</dbReference>
<dbReference type="InterPro" id="IPR043128">
    <property type="entry name" value="Rev_trsase/Diguanyl_cyclase"/>
</dbReference>
<dbReference type="RefSeq" id="WP_152841218.1">
    <property type="nucleotide sequence ID" value="NZ_WHUG01000017.1"/>
</dbReference>
<dbReference type="PROSITE" id="PS50885">
    <property type="entry name" value="HAMP"/>
    <property type="match status" value="1"/>
</dbReference>
<dbReference type="SUPFAM" id="SSF55073">
    <property type="entry name" value="Nucleotide cyclase"/>
    <property type="match status" value="1"/>
</dbReference>
<sequence>MRLTRLFTIASAVLALLVCGMLGRLLWGEWEHYRAAGTGHHTLQLMQRAMVAAEKLSYERGPVNAVLGDRMPADPARRARLLRARADTDLALDQLRQDLSQASGQPSTALAPLYDALGAARLTVDQLAALPPAERTPERLDAAIERMFQLVPLALNTVTSYTRASEQVYPRIARILMKARLTVELREFAGRLGSALTVPLAAPRPLTEADHQRLQFLRGRIEQLRQLIKIPSSDIDSEPRVLAAVARMDEVYFAAGQRLVAEVEQASRAGRAYGMDTGQFAQRYVPCMAPILALRDVLLQEAQTQALQDYEAARRELVLALLVGAAILLALTLLLAIVRRRVVVPLLRATRAVVRLGNGDFSMPPSGARRDDEIGDMLRALATLRANSMDRQRLEQERVRLIEELKLRADTDYLTGILNRRAFTAAGNLRLRGAREQDESLAVILFDVDHFKSVNDSYGHDAGDQVLIRIAEVVRDSLRDGEIVARYGGEEFVVMPTYCGLEAARALAERLRAAISHEPLTLADGHILRVTASFGVAVAHGPHAALDDLFHAADLALYRAKRNGRNRVESQV</sequence>
<dbReference type="PROSITE" id="PS50887">
    <property type="entry name" value="GGDEF"/>
    <property type="match status" value="1"/>
</dbReference>
<keyword evidence="3" id="KW-0812">Transmembrane</keyword>
<dbReference type="EC" id="2.7.7.65" evidence="1"/>
<feature type="transmembrane region" description="Helical" evidence="3">
    <location>
        <begin position="317"/>
        <end position="338"/>
    </location>
</feature>
<protein>
    <recommendedName>
        <fullName evidence="1">diguanylate cyclase</fullName>
        <ecNumber evidence="1">2.7.7.65</ecNumber>
    </recommendedName>
</protein>
<dbReference type="InterPro" id="IPR003660">
    <property type="entry name" value="HAMP_dom"/>
</dbReference>
<accession>A0A6A7NAB2</accession>
<feature type="domain" description="GGDEF" evidence="5">
    <location>
        <begin position="439"/>
        <end position="572"/>
    </location>
</feature>
<dbReference type="FunFam" id="3.30.70.270:FF:000001">
    <property type="entry name" value="Diguanylate cyclase domain protein"/>
    <property type="match status" value="1"/>
</dbReference>
<feature type="domain" description="HAMP" evidence="4">
    <location>
        <begin position="340"/>
        <end position="393"/>
    </location>
</feature>
<proteinExistence type="predicted"/>
<dbReference type="PANTHER" id="PTHR45138">
    <property type="entry name" value="REGULATORY COMPONENTS OF SENSORY TRANSDUCTION SYSTEM"/>
    <property type="match status" value="1"/>
</dbReference>
<keyword evidence="3" id="KW-0472">Membrane</keyword>
<dbReference type="GO" id="GO:0016020">
    <property type="term" value="C:membrane"/>
    <property type="evidence" value="ECO:0007669"/>
    <property type="project" value="InterPro"/>
</dbReference>
<dbReference type="Pfam" id="PF00990">
    <property type="entry name" value="GGDEF"/>
    <property type="match status" value="1"/>
</dbReference>
<evidence type="ECO:0000259" key="4">
    <source>
        <dbReference type="PROSITE" id="PS50885"/>
    </source>
</evidence>
<organism evidence="6 7">
    <name type="scientific">Rugamonas aquatica</name>
    <dbReference type="NCBI Taxonomy" id="2743357"/>
    <lineage>
        <taxon>Bacteria</taxon>
        <taxon>Pseudomonadati</taxon>
        <taxon>Pseudomonadota</taxon>
        <taxon>Betaproteobacteria</taxon>
        <taxon>Burkholderiales</taxon>
        <taxon>Oxalobacteraceae</taxon>
        <taxon>Telluria group</taxon>
        <taxon>Rugamonas</taxon>
    </lineage>
</organism>
<evidence type="ECO:0000313" key="7">
    <source>
        <dbReference type="Proteomes" id="UP000440498"/>
    </source>
</evidence>
<evidence type="ECO:0000256" key="2">
    <source>
        <dbReference type="ARBA" id="ARBA00034247"/>
    </source>
</evidence>
<keyword evidence="3" id="KW-1133">Transmembrane helix</keyword>
<dbReference type="CDD" id="cd01949">
    <property type="entry name" value="GGDEF"/>
    <property type="match status" value="1"/>
</dbReference>
<dbReference type="SMART" id="SM00267">
    <property type="entry name" value="GGDEF"/>
    <property type="match status" value="1"/>
</dbReference>
<evidence type="ECO:0000256" key="1">
    <source>
        <dbReference type="ARBA" id="ARBA00012528"/>
    </source>
</evidence>
<name>A0A6A7NAB2_9BURK</name>
<dbReference type="Proteomes" id="UP000440498">
    <property type="component" value="Unassembled WGS sequence"/>
</dbReference>
<evidence type="ECO:0000256" key="3">
    <source>
        <dbReference type="SAM" id="Phobius"/>
    </source>
</evidence>
<dbReference type="PANTHER" id="PTHR45138:SF9">
    <property type="entry name" value="DIGUANYLATE CYCLASE DGCM-RELATED"/>
    <property type="match status" value="1"/>
</dbReference>
<dbReference type="InterPro" id="IPR050469">
    <property type="entry name" value="Diguanylate_Cyclase"/>
</dbReference>
<comment type="caution">
    <text evidence="6">The sequence shown here is derived from an EMBL/GenBank/DDBJ whole genome shotgun (WGS) entry which is preliminary data.</text>
</comment>
<dbReference type="InterPro" id="IPR000160">
    <property type="entry name" value="GGDEF_dom"/>
</dbReference>
<comment type="catalytic activity">
    <reaction evidence="2">
        <text>2 GTP = 3',3'-c-di-GMP + 2 diphosphate</text>
        <dbReference type="Rhea" id="RHEA:24898"/>
        <dbReference type="ChEBI" id="CHEBI:33019"/>
        <dbReference type="ChEBI" id="CHEBI:37565"/>
        <dbReference type="ChEBI" id="CHEBI:58805"/>
        <dbReference type="EC" id="2.7.7.65"/>
    </reaction>
</comment>
<gene>
    <name evidence="6" type="ORF">GEV02_28295</name>
</gene>
<dbReference type="NCBIfam" id="TIGR00254">
    <property type="entry name" value="GGDEF"/>
    <property type="match status" value="1"/>
</dbReference>
<dbReference type="EMBL" id="WHUG01000017">
    <property type="protein sequence ID" value="MQA42059.1"/>
    <property type="molecule type" value="Genomic_DNA"/>
</dbReference>
<dbReference type="AlphaFoldDB" id="A0A6A7NAB2"/>
<dbReference type="Gene3D" id="3.30.70.270">
    <property type="match status" value="1"/>
</dbReference>
<dbReference type="GO" id="GO:0007165">
    <property type="term" value="P:signal transduction"/>
    <property type="evidence" value="ECO:0007669"/>
    <property type="project" value="InterPro"/>
</dbReference>